<dbReference type="Gene3D" id="3.30.160.70">
    <property type="entry name" value="Methylated DNA-protein cysteine methyltransferase domain"/>
    <property type="match status" value="1"/>
</dbReference>
<evidence type="ECO:0000313" key="13">
    <source>
        <dbReference type="EMBL" id="ASU85580.1"/>
    </source>
</evidence>
<gene>
    <name evidence="13" type="ORF">CDO52_24735</name>
</gene>
<comment type="similarity">
    <text evidence="2 9">Belongs to the MGMT family.</text>
</comment>
<evidence type="ECO:0000256" key="2">
    <source>
        <dbReference type="ARBA" id="ARBA00008711"/>
    </source>
</evidence>
<evidence type="ECO:0000256" key="7">
    <source>
        <dbReference type="ARBA" id="ARBA00023204"/>
    </source>
</evidence>
<sequence length="195" mass="20863">MSSLTDQDPLPLGVPTPEAPEPVAAVEFARPGDGPTLYTTRSSPIGDVLLTSDGGALTGLYMLPEPESGLKPIPSDWKHAPESFRETVDQLDAYFAGELRDFDLPLAPSGTDFQLRVWRELTTIPYGHTTSYGAIAEALGRPTASRAVGMANGRNPISIIVPCHRVIGANGALTGYGGGLPRKRHLLRLERGGYR</sequence>
<evidence type="ECO:0000256" key="1">
    <source>
        <dbReference type="ARBA" id="ARBA00001286"/>
    </source>
</evidence>
<dbReference type="CDD" id="cd06445">
    <property type="entry name" value="ATase"/>
    <property type="match status" value="1"/>
</dbReference>
<feature type="region of interest" description="Disordered" evidence="10">
    <location>
        <begin position="1"/>
        <end position="20"/>
    </location>
</feature>
<dbReference type="EMBL" id="CP022753">
    <property type="protein sequence ID" value="ASU85580.1"/>
    <property type="molecule type" value="Genomic_DNA"/>
</dbReference>
<dbReference type="SUPFAM" id="SSF46767">
    <property type="entry name" value="Methylated DNA-protein cysteine methyltransferase, C-terminal domain"/>
    <property type="match status" value="1"/>
</dbReference>
<dbReference type="KEGG" id="ngv:CDO52_24735"/>
<dbReference type="InterPro" id="IPR023546">
    <property type="entry name" value="MGMT"/>
</dbReference>
<feature type="domain" description="Methylguanine DNA methyltransferase ribonuclease-like" evidence="12">
    <location>
        <begin position="37"/>
        <end position="108"/>
    </location>
</feature>
<dbReference type="NCBIfam" id="TIGR00589">
    <property type="entry name" value="ogt"/>
    <property type="match status" value="1"/>
</dbReference>
<dbReference type="InterPro" id="IPR014048">
    <property type="entry name" value="MethylDNA_cys_MeTrfase_DNA-bd"/>
</dbReference>
<proteinExistence type="inferred from homology"/>
<dbReference type="EC" id="2.1.1.63" evidence="9"/>
<evidence type="ECO:0000256" key="8">
    <source>
        <dbReference type="ARBA" id="ARBA00049348"/>
    </source>
</evidence>
<dbReference type="SUPFAM" id="SSF53155">
    <property type="entry name" value="Methylated DNA-protein cysteine methyltransferase domain"/>
    <property type="match status" value="1"/>
</dbReference>
<evidence type="ECO:0000256" key="3">
    <source>
        <dbReference type="ARBA" id="ARBA00022490"/>
    </source>
</evidence>
<dbReference type="InterPro" id="IPR001497">
    <property type="entry name" value="MethylDNA_cys_MeTrfase_AS"/>
</dbReference>
<comment type="catalytic activity">
    <reaction evidence="1 9">
        <text>a 4-O-methyl-thymidine in DNA + L-cysteinyl-[protein] = a thymidine in DNA + S-methyl-L-cysteinyl-[protein]</text>
        <dbReference type="Rhea" id="RHEA:53428"/>
        <dbReference type="Rhea" id="RHEA-COMP:10131"/>
        <dbReference type="Rhea" id="RHEA-COMP:10132"/>
        <dbReference type="Rhea" id="RHEA-COMP:13555"/>
        <dbReference type="Rhea" id="RHEA-COMP:13556"/>
        <dbReference type="ChEBI" id="CHEBI:29950"/>
        <dbReference type="ChEBI" id="CHEBI:82612"/>
        <dbReference type="ChEBI" id="CHEBI:137386"/>
        <dbReference type="ChEBI" id="CHEBI:137387"/>
        <dbReference type="EC" id="2.1.1.63"/>
    </reaction>
</comment>
<evidence type="ECO:0000256" key="6">
    <source>
        <dbReference type="ARBA" id="ARBA00022763"/>
    </source>
</evidence>
<dbReference type="Pfam" id="PF01035">
    <property type="entry name" value="DNA_binding_1"/>
    <property type="match status" value="1"/>
</dbReference>
<evidence type="ECO:0000256" key="10">
    <source>
        <dbReference type="SAM" id="MobiDB-lite"/>
    </source>
</evidence>
<dbReference type="Gene3D" id="1.10.10.10">
    <property type="entry name" value="Winged helix-like DNA-binding domain superfamily/Winged helix DNA-binding domain"/>
    <property type="match status" value="1"/>
</dbReference>
<dbReference type="PANTHER" id="PTHR10815">
    <property type="entry name" value="METHYLATED-DNA--PROTEIN-CYSTEINE METHYLTRANSFERASE"/>
    <property type="match status" value="1"/>
</dbReference>
<keyword evidence="4 9" id="KW-0489">Methyltransferase</keyword>
<dbReference type="InterPro" id="IPR036217">
    <property type="entry name" value="MethylDNA_cys_MeTrfase_DNAb"/>
</dbReference>
<evidence type="ECO:0000256" key="5">
    <source>
        <dbReference type="ARBA" id="ARBA00022679"/>
    </source>
</evidence>
<dbReference type="GO" id="GO:0005737">
    <property type="term" value="C:cytoplasm"/>
    <property type="evidence" value="ECO:0007669"/>
    <property type="project" value="UniProtKB-SubCell"/>
</dbReference>
<dbReference type="OrthoDB" id="9802228at2"/>
<dbReference type="PROSITE" id="PS00374">
    <property type="entry name" value="MGMT"/>
    <property type="match status" value="1"/>
</dbReference>
<evidence type="ECO:0000256" key="4">
    <source>
        <dbReference type="ARBA" id="ARBA00022603"/>
    </source>
</evidence>
<dbReference type="InterPro" id="IPR036631">
    <property type="entry name" value="MGMT_N_sf"/>
</dbReference>
<dbReference type="Pfam" id="PF02870">
    <property type="entry name" value="Methyltransf_1N"/>
    <property type="match status" value="1"/>
</dbReference>
<keyword evidence="6 9" id="KW-0227">DNA damage</keyword>
<dbReference type="RefSeq" id="WP_017618867.1">
    <property type="nucleotide sequence ID" value="NZ_ANBG01000199.1"/>
</dbReference>
<dbReference type="Proteomes" id="UP000215005">
    <property type="component" value="Chromosome"/>
</dbReference>
<evidence type="ECO:0000256" key="9">
    <source>
        <dbReference type="HAMAP-Rule" id="MF_00772"/>
    </source>
</evidence>
<keyword evidence="5 9" id="KW-0808">Transferase</keyword>
<dbReference type="InterPro" id="IPR036388">
    <property type="entry name" value="WH-like_DNA-bd_sf"/>
</dbReference>
<name>A0A223SBW0_9ACTN</name>
<dbReference type="AlphaFoldDB" id="A0A223SBW0"/>
<keyword evidence="14" id="KW-1185">Reference proteome</keyword>
<comment type="catalytic activity">
    <reaction evidence="8 9">
        <text>a 6-O-methyl-2'-deoxyguanosine in DNA + L-cysteinyl-[protein] = S-methyl-L-cysteinyl-[protein] + a 2'-deoxyguanosine in DNA</text>
        <dbReference type="Rhea" id="RHEA:24000"/>
        <dbReference type="Rhea" id="RHEA-COMP:10131"/>
        <dbReference type="Rhea" id="RHEA-COMP:10132"/>
        <dbReference type="Rhea" id="RHEA-COMP:11367"/>
        <dbReference type="Rhea" id="RHEA-COMP:11368"/>
        <dbReference type="ChEBI" id="CHEBI:29950"/>
        <dbReference type="ChEBI" id="CHEBI:82612"/>
        <dbReference type="ChEBI" id="CHEBI:85445"/>
        <dbReference type="ChEBI" id="CHEBI:85448"/>
        <dbReference type="EC" id="2.1.1.63"/>
    </reaction>
</comment>
<comment type="miscellaneous">
    <text evidence="9">This enzyme catalyzes only one turnover and therefore is not strictly catalytic. According to one definition, an enzyme is a biocatalyst that acts repeatedly and over many reaction cycles.</text>
</comment>
<dbReference type="GO" id="GO:0003908">
    <property type="term" value="F:methylated-DNA-[protein]-cysteine S-methyltransferase activity"/>
    <property type="evidence" value="ECO:0007669"/>
    <property type="project" value="UniProtKB-UniRule"/>
</dbReference>
<dbReference type="GO" id="GO:0006307">
    <property type="term" value="P:DNA alkylation repair"/>
    <property type="evidence" value="ECO:0007669"/>
    <property type="project" value="UniProtKB-UniRule"/>
</dbReference>
<dbReference type="HAMAP" id="MF_00772">
    <property type="entry name" value="OGT"/>
    <property type="match status" value="1"/>
</dbReference>
<protein>
    <recommendedName>
        <fullName evidence="9">Methylated-DNA--protein-cysteine methyltransferase</fullName>
        <ecNumber evidence="9">2.1.1.63</ecNumber>
    </recommendedName>
    <alternativeName>
        <fullName evidence="9">6-O-methylguanine-DNA methyltransferase</fullName>
        <shortName evidence="9">MGMT</shortName>
    </alternativeName>
    <alternativeName>
        <fullName evidence="9">O-6-methylguanine-DNA-alkyltransferase</fullName>
    </alternativeName>
</protein>
<dbReference type="FunFam" id="1.10.10.10:FF:000214">
    <property type="entry name" value="Methylated-DNA--protein-cysteine methyltransferase"/>
    <property type="match status" value="1"/>
</dbReference>
<evidence type="ECO:0000259" key="12">
    <source>
        <dbReference type="Pfam" id="PF02870"/>
    </source>
</evidence>
<keyword evidence="3 9" id="KW-0963">Cytoplasm</keyword>
<dbReference type="PANTHER" id="PTHR10815:SF5">
    <property type="entry name" value="METHYLATED-DNA--PROTEIN-CYSTEINE METHYLTRANSFERASE"/>
    <property type="match status" value="1"/>
</dbReference>
<dbReference type="GO" id="GO:0032259">
    <property type="term" value="P:methylation"/>
    <property type="evidence" value="ECO:0007669"/>
    <property type="project" value="UniProtKB-KW"/>
</dbReference>
<keyword evidence="7 9" id="KW-0234">DNA repair</keyword>
<evidence type="ECO:0000259" key="11">
    <source>
        <dbReference type="Pfam" id="PF01035"/>
    </source>
</evidence>
<dbReference type="InterPro" id="IPR008332">
    <property type="entry name" value="MethylG_MeTrfase_N"/>
</dbReference>
<comment type="function">
    <text evidence="9">Involved in the cellular defense against the biological effects of O6-methylguanine (O6-MeG) and O4-methylthymine (O4-MeT) in DNA. Repairs the methylated nucleobase in DNA by stoichiometrically transferring the methyl group to a cysteine residue in the enzyme. This is a suicide reaction: the enzyme is irreversibly inactivated.</text>
</comment>
<comment type="subcellular location">
    <subcellularLocation>
        <location evidence="9">Cytoplasm</location>
    </subcellularLocation>
</comment>
<feature type="active site" description="Nucleophile; methyl group acceptor" evidence="9">
    <location>
        <position position="163"/>
    </location>
</feature>
<reference evidence="13 14" key="1">
    <citation type="submission" date="2017-08" db="EMBL/GenBank/DDBJ databases">
        <title>The complete genome sequence of Nocardiopsis gilva YIM 90087.</title>
        <authorList>
            <person name="Yin M."/>
            <person name="Tang S."/>
        </authorList>
    </citation>
    <scope>NUCLEOTIDE SEQUENCE [LARGE SCALE GENOMIC DNA]</scope>
    <source>
        <strain evidence="13 14">YIM 90087</strain>
    </source>
</reference>
<evidence type="ECO:0000313" key="14">
    <source>
        <dbReference type="Proteomes" id="UP000215005"/>
    </source>
</evidence>
<feature type="domain" description="Methylated-DNA-[protein]-cysteine S-methyltransferase DNA binding" evidence="11">
    <location>
        <begin position="112"/>
        <end position="191"/>
    </location>
</feature>
<accession>A0A223SBW0</accession>
<organism evidence="13 14">
    <name type="scientific">Nocardiopsis gilva YIM 90087</name>
    <dbReference type="NCBI Taxonomy" id="1235441"/>
    <lineage>
        <taxon>Bacteria</taxon>
        <taxon>Bacillati</taxon>
        <taxon>Actinomycetota</taxon>
        <taxon>Actinomycetes</taxon>
        <taxon>Streptosporangiales</taxon>
        <taxon>Nocardiopsidaceae</taxon>
        <taxon>Nocardiopsis</taxon>
    </lineage>
</organism>